<name>A0A9D4QJU2_DREPO</name>
<comment type="caution">
    <text evidence="1">The sequence shown here is derived from an EMBL/GenBank/DDBJ whole genome shotgun (WGS) entry which is preliminary data.</text>
</comment>
<keyword evidence="2" id="KW-1185">Reference proteome</keyword>
<sequence length="69" mass="8598">MKQMKEDSDTWRKWKAQKDKEVLQLQQKDRKRQFEIQKLQRENVRTQSVLQRKSEEACWRHSLAFTYTL</sequence>
<evidence type="ECO:0000313" key="1">
    <source>
        <dbReference type="EMBL" id="KAH3833789.1"/>
    </source>
</evidence>
<reference evidence="1" key="2">
    <citation type="submission" date="2020-11" db="EMBL/GenBank/DDBJ databases">
        <authorList>
            <person name="McCartney M.A."/>
            <person name="Auch B."/>
            <person name="Kono T."/>
            <person name="Mallez S."/>
            <person name="Becker A."/>
            <person name="Gohl D.M."/>
            <person name="Silverstein K.A.T."/>
            <person name="Koren S."/>
            <person name="Bechman K.B."/>
            <person name="Herman A."/>
            <person name="Abrahante J.E."/>
            <person name="Garbe J."/>
        </authorList>
    </citation>
    <scope>NUCLEOTIDE SEQUENCE</scope>
    <source>
        <strain evidence="1">Duluth1</strain>
        <tissue evidence="1">Whole animal</tissue>
    </source>
</reference>
<gene>
    <name evidence="1" type="ORF">DPMN_107105</name>
</gene>
<dbReference type="Proteomes" id="UP000828390">
    <property type="component" value="Unassembled WGS sequence"/>
</dbReference>
<reference evidence="1" key="1">
    <citation type="journal article" date="2019" name="bioRxiv">
        <title>The Genome of the Zebra Mussel, Dreissena polymorpha: A Resource for Invasive Species Research.</title>
        <authorList>
            <person name="McCartney M.A."/>
            <person name="Auch B."/>
            <person name="Kono T."/>
            <person name="Mallez S."/>
            <person name="Zhang Y."/>
            <person name="Obille A."/>
            <person name="Becker A."/>
            <person name="Abrahante J.E."/>
            <person name="Garbe J."/>
            <person name="Badalamenti J.P."/>
            <person name="Herman A."/>
            <person name="Mangelson H."/>
            <person name="Liachko I."/>
            <person name="Sullivan S."/>
            <person name="Sone E.D."/>
            <person name="Koren S."/>
            <person name="Silverstein K.A.T."/>
            <person name="Beckman K.B."/>
            <person name="Gohl D.M."/>
        </authorList>
    </citation>
    <scope>NUCLEOTIDE SEQUENCE</scope>
    <source>
        <strain evidence="1">Duluth1</strain>
        <tissue evidence="1">Whole animal</tissue>
    </source>
</reference>
<protein>
    <submittedName>
        <fullName evidence="1">Uncharacterized protein</fullName>
    </submittedName>
</protein>
<dbReference type="EMBL" id="JAIWYP010000004">
    <property type="protein sequence ID" value="KAH3833789.1"/>
    <property type="molecule type" value="Genomic_DNA"/>
</dbReference>
<dbReference type="AlphaFoldDB" id="A0A9D4QJU2"/>
<proteinExistence type="predicted"/>
<organism evidence="1 2">
    <name type="scientific">Dreissena polymorpha</name>
    <name type="common">Zebra mussel</name>
    <name type="synonym">Mytilus polymorpha</name>
    <dbReference type="NCBI Taxonomy" id="45954"/>
    <lineage>
        <taxon>Eukaryota</taxon>
        <taxon>Metazoa</taxon>
        <taxon>Spiralia</taxon>
        <taxon>Lophotrochozoa</taxon>
        <taxon>Mollusca</taxon>
        <taxon>Bivalvia</taxon>
        <taxon>Autobranchia</taxon>
        <taxon>Heteroconchia</taxon>
        <taxon>Euheterodonta</taxon>
        <taxon>Imparidentia</taxon>
        <taxon>Neoheterodontei</taxon>
        <taxon>Myida</taxon>
        <taxon>Dreissenoidea</taxon>
        <taxon>Dreissenidae</taxon>
        <taxon>Dreissena</taxon>
    </lineage>
</organism>
<evidence type="ECO:0000313" key="2">
    <source>
        <dbReference type="Proteomes" id="UP000828390"/>
    </source>
</evidence>
<accession>A0A9D4QJU2</accession>